<keyword evidence="12" id="KW-1185">Reference proteome</keyword>
<protein>
    <submittedName>
        <fullName evidence="11">Glycosyltransferase</fullName>
    </submittedName>
</protein>
<dbReference type="PANTHER" id="PTHR48090">
    <property type="entry name" value="UNDECAPRENYL-PHOSPHATE 4-DEOXY-4-FORMAMIDO-L-ARABINOSE TRANSFERASE-RELATED"/>
    <property type="match status" value="1"/>
</dbReference>
<feature type="domain" description="Glycosyltransferase 2-like" evidence="10">
    <location>
        <begin position="7"/>
        <end position="167"/>
    </location>
</feature>
<keyword evidence="3" id="KW-0328">Glycosyltransferase</keyword>
<dbReference type="GO" id="GO:0016757">
    <property type="term" value="F:glycosyltransferase activity"/>
    <property type="evidence" value="ECO:0007669"/>
    <property type="project" value="UniProtKB-KW"/>
</dbReference>
<evidence type="ECO:0000256" key="3">
    <source>
        <dbReference type="ARBA" id="ARBA00022676"/>
    </source>
</evidence>
<evidence type="ECO:0000256" key="8">
    <source>
        <dbReference type="ARBA" id="ARBA00038152"/>
    </source>
</evidence>
<sequence length="353" mass="39846">MPRPELSLVIPIYNEEEVLPRLDARLRALLDVLKVSTEVVFVDDGSKDRSLELLRRMATREGRYRVLSFSRNFGHQRAITCGMDATRGKAVVVMDADLQDPPEVILEMMAKWRLGFDVVYGRRRSRDGETWFKLITAKLFYKVFAALIPIEVPLDTGDFRLMSRRVVLTMRELRETHRFVRGLVAWVGFKQTAVEYDRAARAAGETKYPLRKMIAFAIDGIASFSILPLRTATYLGLVVGFSSVVYGMVAIISHLAGITVPGWTTTVVLVSFLFSVQLVMTGVLGEYIGRIYEQLKGRPLYIVAERINFKRPRRKAKTLMGVAPDANKATTLRLEREPVHVEPAPVQASIADL</sequence>
<gene>
    <name evidence="11" type="ORF">AKJ09_02990</name>
</gene>
<dbReference type="EMBL" id="CP012333">
    <property type="protein sequence ID" value="AKU96326.1"/>
    <property type="molecule type" value="Genomic_DNA"/>
</dbReference>
<dbReference type="KEGG" id="llu:AKJ09_02990"/>
<dbReference type="Pfam" id="PF00535">
    <property type="entry name" value="Glycos_transf_2"/>
    <property type="match status" value="1"/>
</dbReference>
<evidence type="ECO:0000313" key="11">
    <source>
        <dbReference type="EMBL" id="AKU96326.1"/>
    </source>
</evidence>
<evidence type="ECO:0000256" key="9">
    <source>
        <dbReference type="SAM" id="Phobius"/>
    </source>
</evidence>
<organism evidence="11 12">
    <name type="scientific">Labilithrix luteola</name>
    <dbReference type="NCBI Taxonomy" id="1391654"/>
    <lineage>
        <taxon>Bacteria</taxon>
        <taxon>Pseudomonadati</taxon>
        <taxon>Myxococcota</taxon>
        <taxon>Polyangia</taxon>
        <taxon>Polyangiales</taxon>
        <taxon>Labilitrichaceae</taxon>
        <taxon>Labilithrix</taxon>
    </lineage>
</organism>
<dbReference type="CDD" id="cd04187">
    <property type="entry name" value="DPM1_like_bac"/>
    <property type="match status" value="1"/>
</dbReference>
<feature type="transmembrane region" description="Helical" evidence="9">
    <location>
        <begin position="234"/>
        <end position="256"/>
    </location>
</feature>
<dbReference type="SUPFAM" id="SSF53448">
    <property type="entry name" value="Nucleotide-diphospho-sugar transferases"/>
    <property type="match status" value="1"/>
</dbReference>
<keyword evidence="2" id="KW-1003">Cell membrane</keyword>
<proteinExistence type="inferred from homology"/>
<evidence type="ECO:0000256" key="6">
    <source>
        <dbReference type="ARBA" id="ARBA00022989"/>
    </source>
</evidence>
<dbReference type="STRING" id="1391654.AKJ09_02990"/>
<comment type="similarity">
    <text evidence="8">Belongs to the glycosyltransferase 2 family. GtrB subfamily.</text>
</comment>
<dbReference type="GO" id="GO:0005886">
    <property type="term" value="C:plasma membrane"/>
    <property type="evidence" value="ECO:0007669"/>
    <property type="project" value="UniProtKB-SubCell"/>
</dbReference>
<evidence type="ECO:0000256" key="7">
    <source>
        <dbReference type="ARBA" id="ARBA00023136"/>
    </source>
</evidence>
<comment type="subcellular location">
    <subcellularLocation>
        <location evidence="1">Cell membrane</location>
        <topology evidence="1">Multi-pass membrane protein</topology>
    </subcellularLocation>
</comment>
<dbReference type="Gene3D" id="3.90.550.10">
    <property type="entry name" value="Spore Coat Polysaccharide Biosynthesis Protein SpsA, Chain A"/>
    <property type="match status" value="1"/>
</dbReference>
<keyword evidence="7 9" id="KW-0472">Membrane</keyword>
<dbReference type="PATRIC" id="fig|1391654.3.peg.3025"/>
<keyword evidence="6 9" id="KW-1133">Transmembrane helix</keyword>
<evidence type="ECO:0000256" key="2">
    <source>
        <dbReference type="ARBA" id="ARBA00022475"/>
    </source>
</evidence>
<dbReference type="RefSeq" id="WP_146647635.1">
    <property type="nucleotide sequence ID" value="NZ_CP012333.1"/>
</dbReference>
<evidence type="ECO:0000256" key="4">
    <source>
        <dbReference type="ARBA" id="ARBA00022679"/>
    </source>
</evidence>
<dbReference type="OrthoDB" id="9802649at2"/>
<evidence type="ECO:0000259" key="10">
    <source>
        <dbReference type="Pfam" id="PF00535"/>
    </source>
</evidence>
<dbReference type="Proteomes" id="UP000064967">
    <property type="component" value="Chromosome"/>
</dbReference>
<accession>A0A0K1PSI6</accession>
<evidence type="ECO:0000313" key="12">
    <source>
        <dbReference type="Proteomes" id="UP000064967"/>
    </source>
</evidence>
<dbReference type="InterPro" id="IPR001173">
    <property type="entry name" value="Glyco_trans_2-like"/>
</dbReference>
<name>A0A0K1PSI6_9BACT</name>
<dbReference type="InterPro" id="IPR050256">
    <property type="entry name" value="Glycosyltransferase_2"/>
</dbReference>
<dbReference type="AlphaFoldDB" id="A0A0K1PSI6"/>
<reference evidence="11 12" key="1">
    <citation type="submission" date="2015-08" db="EMBL/GenBank/DDBJ databases">
        <authorList>
            <person name="Babu N.S."/>
            <person name="Beckwith C.J."/>
            <person name="Beseler K.G."/>
            <person name="Brison A."/>
            <person name="Carone J.V."/>
            <person name="Caskin T.P."/>
            <person name="Diamond M."/>
            <person name="Durham M.E."/>
            <person name="Foxe J.M."/>
            <person name="Go M."/>
            <person name="Henderson B.A."/>
            <person name="Jones I.B."/>
            <person name="McGettigan J.A."/>
            <person name="Micheletti S.J."/>
            <person name="Nasrallah M.E."/>
            <person name="Ortiz D."/>
            <person name="Piller C.R."/>
            <person name="Privatt S.R."/>
            <person name="Schneider S.L."/>
            <person name="Sharp S."/>
            <person name="Smith T.C."/>
            <person name="Stanton J.D."/>
            <person name="Ullery H.E."/>
            <person name="Wilson R.J."/>
            <person name="Serrano M.G."/>
            <person name="Buck G."/>
            <person name="Lee V."/>
            <person name="Wang Y."/>
            <person name="Carvalho R."/>
            <person name="Voegtly L."/>
            <person name="Shi R."/>
            <person name="Duckworth R."/>
            <person name="Johnson A."/>
            <person name="Loviza R."/>
            <person name="Walstead R."/>
            <person name="Shah Z."/>
            <person name="Kiflezghi M."/>
            <person name="Wade K."/>
            <person name="Ball S.L."/>
            <person name="Bradley K.W."/>
            <person name="Asai D.J."/>
            <person name="Bowman C.A."/>
            <person name="Russell D.A."/>
            <person name="Pope W.H."/>
            <person name="Jacobs-Sera D."/>
            <person name="Hendrix R.W."/>
            <person name="Hatfull G.F."/>
        </authorList>
    </citation>
    <scope>NUCLEOTIDE SEQUENCE [LARGE SCALE GENOMIC DNA]</scope>
    <source>
        <strain evidence="11 12">DSM 27648</strain>
    </source>
</reference>
<evidence type="ECO:0000256" key="5">
    <source>
        <dbReference type="ARBA" id="ARBA00022692"/>
    </source>
</evidence>
<keyword evidence="5 9" id="KW-0812">Transmembrane</keyword>
<feature type="transmembrane region" description="Helical" evidence="9">
    <location>
        <begin position="268"/>
        <end position="288"/>
    </location>
</feature>
<evidence type="ECO:0000256" key="1">
    <source>
        <dbReference type="ARBA" id="ARBA00004651"/>
    </source>
</evidence>
<keyword evidence="4 11" id="KW-0808">Transferase</keyword>
<dbReference type="PANTHER" id="PTHR48090:SF1">
    <property type="entry name" value="PROPHAGE BACTOPRENOL GLUCOSYL TRANSFERASE HOMOLOG"/>
    <property type="match status" value="1"/>
</dbReference>
<dbReference type="InterPro" id="IPR029044">
    <property type="entry name" value="Nucleotide-diphossugar_trans"/>
</dbReference>
<dbReference type="FunFam" id="3.90.550.10:FF:000079">
    <property type="entry name" value="Probable glycosyl transferase"/>
    <property type="match status" value="1"/>
</dbReference>